<keyword evidence="3" id="KW-1185">Reference proteome</keyword>
<feature type="compositionally biased region" description="Basic and acidic residues" evidence="1">
    <location>
        <begin position="1"/>
        <end position="10"/>
    </location>
</feature>
<comment type="caution">
    <text evidence="2">The sequence shown here is derived from an EMBL/GenBank/DDBJ whole genome shotgun (WGS) entry which is preliminary data.</text>
</comment>
<reference evidence="2" key="1">
    <citation type="submission" date="2017-07" db="EMBL/GenBank/DDBJ databases">
        <title>Taro Niue Genome Assembly and Annotation.</title>
        <authorList>
            <person name="Atibalentja N."/>
            <person name="Keating K."/>
            <person name="Fields C.J."/>
        </authorList>
    </citation>
    <scope>NUCLEOTIDE SEQUENCE</scope>
    <source>
        <strain evidence="2">Niue_2</strain>
        <tissue evidence="2">Leaf</tissue>
    </source>
</reference>
<organism evidence="2 3">
    <name type="scientific">Colocasia esculenta</name>
    <name type="common">Wild taro</name>
    <name type="synonym">Arum esculentum</name>
    <dbReference type="NCBI Taxonomy" id="4460"/>
    <lineage>
        <taxon>Eukaryota</taxon>
        <taxon>Viridiplantae</taxon>
        <taxon>Streptophyta</taxon>
        <taxon>Embryophyta</taxon>
        <taxon>Tracheophyta</taxon>
        <taxon>Spermatophyta</taxon>
        <taxon>Magnoliopsida</taxon>
        <taxon>Liliopsida</taxon>
        <taxon>Araceae</taxon>
        <taxon>Aroideae</taxon>
        <taxon>Colocasieae</taxon>
        <taxon>Colocasia</taxon>
    </lineage>
</organism>
<evidence type="ECO:0000256" key="1">
    <source>
        <dbReference type="SAM" id="MobiDB-lite"/>
    </source>
</evidence>
<evidence type="ECO:0000313" key="3">
    <source>
        <dbReference type="Proteomes" id="UP000652761"/>
    </source>
</evidence>
<dbReference type="AlphaFoldDB" id="A0A843VH18"/>
<protein>
    <submittedName>
        <fullName evidence="2">Uncharacterized protein</fullName>
    </submittedName>
</protein>
<dbReference type="Proteomes" id="UP000652761">
    <property type="component" value="Unassembled WGS sequence"/>
</dbReference>
<dbReference type="EMBL" id="NMUH01001674">
    <property type="protein sequence ID" value="MQL94426.1"/>
    <property type="molecule type" value="Genomic_DNA"/>
</dbReference>
<name>A0A843VH18_COLES</name>
<gene>
    <name evidence="2" type="ORF">Taro_027083</name>
</gene>
<accession>A0A843VH18</accession>
<proteinExistence type="predicted"/>
<feature type="region of interest" description="Disordered" evidence="1">
    <location>
        <begin position="1"/>
        <end position="30"/>
    </location>
</feature>
<evidence type="ECO:0000313" key="2">
    <source>
        <dbReference type="EMBL" id="MQL94426.1"/>
    </source>
</evidence>
<sequence>MRVSRGEMSHGVRIRVSSRPQHPRVLPCRRRPTPRLHSRLSWRLSRLRSEPTCGGPRCYVPSSRMVLWRLVGTSS</sequence>